<dbReference type="Pfam" id="PF00990">
    <property type="entry name" value="GGDEF"/>
    <property type="match status" value="1"/>
</dbReference>
<dbReference type="SMART" id="SM00267">
    <property type="entry name" value="GGDEF"/>
    <property type="match status" value="1"/>
</dbReference>
<dbReference type="Gene3D" id="3.40.50.10140">
    <property type="entry name" value="Toll/interleukin-1 receptor homology (TIR) domain"/>
    <property type="match status" value="1"/>
</dbReference>
<dbReference type="Proteomes" id="UP000032352">
    <property type="component" value="Chromosome pTvir"/>
</dbReference>
<dbReference type="InterPro" id="IPR000160">
    <property type="entry name" value="GGDEF_dom"/>
</dbReference>
<name>A0AAE9ZAE0_9GAMM</name>
<dbReference type="Gene3D" id="3.30.70.270">
    <property type="match status" value="1"/>
</dbReference>
<feature type="region of interest" description="Disordered" evidence="1">
    <location>
        <begin position="107"/>
        <end position="130"/>
    </location>
</feature>
<protein>
    <submittedName>
        <fullName evidence="3">TIR domain-containing protein</fullName>
    </submittedName>
</protein>
<dbReference type="InterPro" id="IPR000157">
    <property type="entry name" value="TIR_dom"/>
</dbReference>
<reference evidence="3 4" key="2">
    <citation type="journal article" date="2022" name="Mar. Drugs">
        <title>Bioassay-Guided Fractionation Leads to the Detection of Cholic Acid Generated by the Rare Thalassomonas sp.</title>
        <authorList>
            <person name="Pheiffer F."/>
            <person name="Schneider Y.K."/>
            <person name="Hansen E.H."/>
            <person name="Andersen J.H."/>
            <person name="Isaksson J."/>
            <person name="Busche T."/>
            <person name="R C."/>
            <person name="Kalinowski J."/>
            <person name="Zyl L.V."/>
            <person name="Trindade M."/>
        </authorList>
    </citation>
    <scope>NUCLEOTIDE SEQUENCE [LARGE SCALE GENOMIC DNA]</scope>
    <source>
        <strain evidence="3 4">XOM25</strain>
    </source>
</reference>
<sequence>MTIQAWDFIPGQNFVLEMHKASINANKTLAVLSQSYLDALYTQPEWAAAFSDDPLGISCKIIPIRVRPCKLEGMLRQIIFIDLLDRDESDARAALLLGVSGKRVKPATAPDFPSNNPDLKSKKSPSEPKKKVVSKLKIADRHKGREYLKFHFGKLITETQGDGYFMLLDVDKMSGINRKFGDELGNEVLNIILNMLKEIEEPDIYGRCGDDTFFAIFKSFDHSTAYSWYKQILNRIKSNDWQKLAPKLFVSCSIGYVRFDKKDVPDRVVSRTIIGLDNAKALGGNAIYAGPGYVSKRAIFSSWEEDLS</sequence>
<organism evidence="3 4">
    <name type="scientific">Thalassomonas viridans</name>
    <dbReference type="NCBI Taxonomy" id="137584"/>
    <lineage>
        <taxon>Bacteria</taxon>
        <taxon>Pseudomonadati</taxon>
        <taxon>Pseudomonadota</taxon>
        <taxon>Gammaproteobacteria</taxon>
        <taxon>Alteromonadales</taxon>
        <taxon>Colwelliaceae</taxon>
        <taxon>Thalassomonas</taxon>
    </lineage>
</organism>
<dbReference type="SUPFAM" id="SSF55073">
    <property type="entry name" value="Nucleotide cyclase"/>
    <property type="match status" value="1"/>
</dbReference>
<evidence type="ECO:0000313" key="3">
    <source>
        <dbReference type="EMBL" id="WDE09112.1"/>
    </source>
</evidence>
<dbReference type="InterPro" id="IPR035897">
    <property type="entry name" value="Toll_tir_struct_dom_sf"/>
</dbReference>
<gene>
    <name evidence="3" type="ORF">SG34_030560</name>
</gene>
<dbReference type="InterPro" id="IPR029787">
    <property type="entry name" value="Nucleotide_cyclase"/>
</dbReference>
<dbReference type="GO" id="GO:0007165">
    <property type="term" value="P:signal transduction"/>
    <property type="evidence" value="ECO:0007669"/>
    <property type="project" value="InterPro"/>
</dbReference>
<dbReference type="KEGG" id="tvd:SG34_030560"/>
<keyword evidence="4" id="KW-1185">Reference proteome</keyword>
<evidence type="ECO:0000256" key="1">
    <source>
        <dbReference type="SAM" id="MobiDB-lite"/>
    </source>
</evidence>
<dbReference type="InterPro" id="IPR043128">
    <property type="entry name" value="Rev_trsase/Diguanyl_cyclase"/>
</dbReference>
<feature type="compositionally biased region" description="Basic and acidic residues" evidence="1">
    <location>
        <begin position="119"/>
        <end position="130"/>
    </location>
</feature>
<dbReference type="SUPFAM" id="SSF52200">
    <property type="entry name" value="Toll/Interleukin receptor TIR domain"/>
    <property type="match status" value="1"/>
</dbReference>
<feature type="domain" description="GGDEF" evidence="2">
    <location>
        <begin position="161"/>
        <end position="292"/>
    </location>
</feature>
<evidence type="ECO:0000259" key="2">
    <source>
        <dbReference type="PROSITE" id="PS50887"/>
    </source>
</evidence>
<dbReference type="AlphaFoldDB" id="A0AAE9ZAE0"/>
<proteinExistence type="predicted"/>
<dbReference type="EMBL" id="CP059734">
    <property type="protein sequence ID" value="WDE09112.1"/>
    <property type="molecule type" value="Genomic_DNA"/>
</dbReference>
<reference evidence="3 4" key="1">
    <citation type="journal article" date="2015" name="Genome Announc.">
        <title>Draft Genome Sequences of Marine Isolates of Thalassomonas viridans and Thalassomonas actiniarum.</title>
        <authorList>
            <person name="Olonade I."/>
            <person name="van Zyl L.J."/>
            <person name="Trindade M."/>
        </authorList>
    </citation>
    <scope>NUCLEOTIDE SEQUENCE [LARGE SCALE GENOMIC DNA]</scope>
    <source>
        <strain evidence="3 4">XOM25</strain>
    </source>
</reference>
<dbReference type="Pfam" id="PF13676">
    <property type="entry name" value="TIR_2"/>
    <property type="match status" value="1"/>
</dbReference>
<evidence type="ECO:0000313" key="4">
    <source>
        <dbReference type="Proteomes" id="UP000032352"/>
    </source>
</evidence>
<accession>A0AAE9ZAE0</accession>
<dbReference type="PROSITE" id="PS50887">
    <property type="entry name" value="GGDEF"/>
    <property type="match status" value="1"/>
</dbReference>